<dbReference type="SUPFAM" id="SSF56112">
    <property type="entry name" value="Protein kinase-like (PK-like)"/>
    <property type="match status" value="1"/>
</dbReference>
<organism evidence="6 7">
    <name type="scientific">Apatococcus fuscideae</name>
    <dbReference type="NCBI Taxonomy" id="2026836"/>
    <lineage>
        <taxon>Eukaryota</taxon>
        <taxon>Viridiplantae</taxon>
        <taxon>Chlorophyta</taxon>
        <taxon>core chlorophytes</taxon>
        <taxon>Trebouxiophyceae</taxon>
        <taxon>Chlorellales</taxon>
        <taxon>Chlorellaceae</taxon>
        <taxon>Apatococcus</taxon>
    </lineage>
</organism>
<dbReference type="Pfam" id="PF00069">
    <property type="entry name" value="Pkinase"/>
    <property type="match status" value="1"/>
</dbReference>
<evidence type="ECO:0000313" key="6">
    <source>
        <dbReference type="EMBL" id="KAK9863266.1"/>
    </source>
</evidence>
<dbReference type="Gene3D" id="3.30.200.20">
    <property type="entry name" value="Phosphorylase Kinase, domain 1"/>
    <property type="match status" value="1"/>
</dbReference>
<feature type="domain" description="Protein kinase" evidence="5">
    <location>
        <begin position="139"/>
        <end position="359"/>
    </location>
</feature>
<dbReference type="InterPro" id="IPR011009">
    <property type="entry name" value="Kinase-like_dom_sf"/>
</dbReference>
<gene>
    <name evidence="6" type="ORF">WJX84_004585</name>
</gene>
<dbReference type="PROSITE" id="PS00107">
    <property type="entry name" value="PROTEIN_KINASE_ATP"/>
    <property type="match status" value="1"/>
</dbReference>
<protein>
    <recommendedName>
        <fullName evidence="5">Protein kinase domain-containing protein</fullName>
    </recommendedName>
</protein>
<dbReference type="SUPFAM" id="SSF52058">
    <property type="entry name" value="L domain-like"/>
    <property type="match status" value="1"/>
</dbReference>
<dbReference type="PANTHER" id="PTHR48051">
    <property type="match status" value="1"/>
</dbReference>
<evidence type="ECO:0000256" key="4">
    <source>
        <dbReference type="PROSITE-ProRule" id="PRU10141"/>
    </source>
</evidence>
<feature type="binding site" evidence="4">
    <location>
        <position position="166"/>
    </location>
    <ligand>
        <name>ATP</name>
        <dbReference type="ChEBI" id="CHEBI:30616"/>
    </ligand>
</feature>
<keyword evidence="4" id="KW-0547">Nucleotide-binding</keyword>
<reference evidence="6 7" key="1">
    <citation type="journal article" date="2024" name="Nat. Commun.">
        <title>Phylogenomics reveals the evolutionary origins of lichenization in chlorophyte algae.</title>
        <authorList>
            <person name="Puginier C."/>
            <person name="Libourel C."/>
            <person name="Otte J."/>
            <person name="Skaloud P."/>
            <person name="Haon M."/>
            <person name="Grisel S."/>
            <person name="Petersen M."/>
            <person name="Berrin J.G."/>
            <person name="Delaux P.M."/>
            <person name="Dal Grande F."/>
            <person name="Keller J."/>
        </authorList>
    </citation>
    <scope>NUCLEOTIDE SEQUENCE [LARGE SCALE GENOMIC DNA]</scope>
    <source>
        <strain evidence="6 7">SAG 2523</strain>
    </source>
</reference>
<name>A0AAW1T3E5_9CHLO</name>
<dbReference type="Gene3D" id="1.10.510.10">
    <property type="entry name" value="Transferase(Phosphotransferase) domain 1"/>
    <property type="match status" value="1"/>
</dbReference>
<evidence type="ECO:0000256" key="3">
    <source>
        <dbReference type="ARBA" id="ARBA00022737"/>
    </source>
</evidence>
<accession>A0AAW1T3E5</accession>
<comment type="subcellular location">
    <subcellularLocation>
        <location evidence="1">Cytoplasm</location>
        <location evidence="1">Cytoskeleton</location>
        <location evidence="1">Cilium axoneme</location>
    </subcellularLocation>
</comment>
<dbReference type="InterPro" id="IPR017441">
    <property type="entry name" value="Protein_kinase_ATP_BS"/>
</dbReference>
<keyword evidence="7" id="KW-1185">Reference proteome</keyword>
<evidence type="ECO:0000313" key="7">
    <source>
        <dbReference type="Proteomes" id="UP001485043"/>
    </source>
</evidence>
<keyword evidence="3" id="KW-0677">Repeat</keyword>
<dbReference type="GO" id="GO:0005524">
    <property type="term" value="F:ATP binding"/>
    <property type="evidence" value="ECO:0007669"/>
    <property type="project" value="UniProtKB-UniRule"/>
</dbReference>
<dbReference type="PANTHER" id="PTHR48051:SF1">
    <property type="entry name" value="RAS SUPPRESSOR PROTEIN 1"/>
    <property type="match status" value="1"/>
</dbReference>
<evidence type="ECO:0000256" key="1">
    <source>
        <dbReference type="ARBA" id="ARBA00004430"/>
    </source>
</evidence>
<dbReference type="InterPro" id="IPR050216">
    <property type="entry name" value="LRR_domain-containing"/>
</dbReference>
<proteinExistence type="predicted"/>
<keyword evidence="4" id="KW-0067">ATP-binding</keyword>
<evidence type="ECO:0000259" key="5">
    <source>
        <dbReference type="PROSITE" id="PS50011"/>
    </source>
</evidence>
<comment type="caution">
    <text evidence="6">The sequence shown here is derived from an EMBL/GenBank/DDBJ whole genome shotgun (WGS) entry which is preliminary data.</text>
</comment>
<dbReference type="InterPro" id="IPR001611">
    <property type="entry name" value="Leu-rich_rpt"/>
</dbReference>
<dbReference type="SMART" id="SM00369">
    <property type="entry name" value="LRR_TYP"/>
    <property type="match status" value="3"/>
</dbReference>
<sequence>MGNVLESLPDSIGDLKKLYRLGLKSNKLRTLPATFGGLEALVELFATDNDLEELPAGMGHLKSLVKLQLSFNRLHSLPSEMGYLPKLELMRVAVNDIQDVPDSFAELHRLAWFSLAGNPACAEAHPPRPDILTLLPQDVPPEEVLGSGASGEVHASIYQSQAVAVKRFVADVSPDGHARDEIAVSCCIDHPHLIKVIGMIVEPPSLVVGRVQGQQMAAKPNLQSLLRCRWDDGTSFQIEFLLRVAASIASALAYLHSLGICHGDVYAHNILPDASGNAVLCDYGASFFYTKGPVPWEAQEVRAYGLFVNDMIARLSSKTDTSVRRFRSLITRCMEEPTQSRPLFQDIVQELDVLRSNMR</sequence>
<evidence type="ECO:0000256" key="2">
    <source>
        <dbReference type="ARBA" id="ARBA00022614"/>
    </source>
</evidence>
<keyword evidence="2" id="KW-0433">Leucine-rich repeat</keyword>
<dbReference type="InterPro" id="IPR000719">
    <property type="entry name" value="Prot_kinase_dom"/>
</dbReference>
<dbReference type="Proteomes" id="UP001485043">
    <property type="component" value="Unassembled WGS sequence"/>
</dbReference>
<dbReference type="GO" id="GO:0004672">
    <property type="term" value="F:protein kinase activity"/>
    <property type="evidence" value="ECO:0007669"/>
    <property type="project" value="InterPro"/>
</dbReference>
<dbReference type="GO" id="GO:0005930">
    <property type="term" value="C:axoneme"/>
    <property type="evidence" value="ECO:0007669"/>
    <property type="project" value="UniProtKB-SubCell"/>
</dbReference>
<dbReference type="PROSITE" id="PS50011">
    <property type="entry name" value="PROTEIN_KINASE_DOM"/>
    <property type="match status" value="1"/>
</dbReference>
<dbReference type="Gene3D" id="3.80.10.10">
    <property type="entry name" value="Ribonuclease Inhibitor"/>
    <property type="match status" value="1"/>
</dbReference>
<dbReference type="Pfam" id="PF13855">
    <property type="entry name" value="LRR_8"/>
    <property type="match status" value="1"/>
</dbReference>
<dbReference type="InterPro" id="IPR003591">
    <property type="entry name" value="Leu-rich_rpt_typical-subtyp"/>
</dbReference>
<dbReference type="EMBL" id="JALJOV010000495">
    <property type="protein sequence ID" value="KAK9863266.1"/>
    <property type="molecule type" value="Genomic_DNA"/>
</dbReference>
<dbReference type="AlphaFoldDB" id="A0AAW1T3E5"/>
<dbReference type="InterPro" id="IPR032675">
    <property type="entry name" value="LRR_dom_sf"/>
</dbReference>